<comment type="caution">
    <text evidence="2">The sequence shown here is derived from an EMBL/GenBank/DDBJ whole genome shotgun (WGS) entry which is preliminary data.</text>
</comment>
<keyword evidence="3" id="KW-1185">Reference proteome</keyword>
<feature type="compositionally biased region" description="Low complexity" evidence="1">
    <location>
        <begin position="162"/>
        <end position="173"/>
    </location>
</feature>
<feature type="compositionally biased region" description="Basic and acidic residues" evidence="1">
    <location>
        <begin position="1"/>
        <end position="13"/>
    </location>
</feature>
<proteinExistence type="predicted"/>
<organism evidence="2 3">
    <name type="scientific">Grifola frondosa</name>
    <name type="common">Maitake</name>
    <name type="synonym">Polyporus frondosus</name>
    <dbReference type="NCBI Taxonomy" id="5627"/>
    <lineage>
        <taxon>Eukaryota</taxon>
        <taxon>Fungi</taxon>
        <taxon>Dikarya</taxon>
        <taxon>Basidiomycota</taxon>
        <taxon>Agaricomycotina</taxon>
        <taxon>Agaricomycetes</taxon>
        <taxon>Polyporales</taxon>
        <taxon>Grifolaceae</taxon>
        <taxon>Grifola</taxon>
    </lineage>
</organism>
<evidence type="ECO:0000313" key="2">
    <source>
        <dbReference type="EMBL" id="OBZ75364.1"/>
    </source>
</evidence>
<feature type="compositionally biased region" description="Basic and acidic residues" evidence="1">
    <location>
        <begin position="183"/>
        <end position="200"/>
    </location>
</feature>
<feature type="region of interest" description="Disordered" evidence="1">
    <location>
        <begin position="455"/>
        <end position="528"/>
    </location>
</feature>
<accession>A0A1C7MK12</accession>
<feature type="compositionally biased region" description="Polar residues" evidence="1">
    <location>
        <begin position="361"/>
        <end position="379"/>
    </location>
</feature>
<reference evidence="2 3" key="1">
    <citation type="submission" date="2016-03" db="EMBL/GenBank/DDBJ databases">
        <title>Whole genome sequencing of Grifola frondosa 9006-11.</title>
        <authorList>
            <person name="Min B."/>
            <person name="Park H."/>
            <person name="Kim J.-G."/>
            <person name="Cho H."/>
            <person name="Oh Y.-L."/>
            <person name="Kong W.-S."/>
            <person name="Choi I.-G."/>
        </authorList>
    </citation>
    <scope>NUCLEOTIDE SEQUENCE [LARGE SCALE GENOMIC DNA]</scope>
    <source>
        <strain evidence="2 3">9006-11</strain>
    </source>
</reference>
<feature type="compositionally biased region" description="Low complexity" evidence="1">
    <location>
        <begin position="289"/>
        <end position="300"/>
    </location>
</feature>
<dbReference type="STRING" id="5627.A0A1C7MK12"/>
<gene>
    <name evidence="2" type="ORF">A0H81_04967</name>
</gene>
<dbReference type="AlphaFoldDB" id="A0A1C7MK12"/>
<dbReference type="OMA" id="THRMDRE"/>
<dbReference type="Proteomes" id="UP000092993">
    <property type="component" value="Unassembled WGS sequence"/>
</dbReference>
<name>A0A1C7MK12_GRIFR</name>
<feature type="compositionally biased region" description="Acidic residues" evidence="1">
    <location>
        <begin position="49"/>
        <end position="72"/>
    </location>
</feature>
<protein>
    <submittedName>
        <fullName evidence="2">Uncharacterized protein</fullName>
    </submittedName>
</protein>
<dbReference type="EMBL" id="LUGG01000004">
    <property type="protein sequence ID" value="OBZ75364.1"/>
    <property type="molecule type" value="Genomic_DNA"/>
</dbReference>
<feature type="region of interest" description="Disordered" evidence="1">
    <location>
        <begin position="1"/>
        <end position="426"/>
    </location>
</feature>
<evidence type="ECO:0000313" key="3">
    <source>
        <dbReference type="Proteomes" id="UP000092993"/>
    </source>
</evidence>
<feature type="compositionally biased region" description="Acidic residues" evidence="1">
    <location>
        <begin position="311"/>
        <end position="326"/>
    </location>
</feature>
<sequence length="528" mass="59175">MKQRTSRADRYRFEEEEEEDEEEEEEEEEEEGEGEEEEEEGREGAGAGEEGEEQEQEQEQEEQEEVEDELYDEDRPQRTSRPTFNHRARHTHTGSVHPRAFSAEHQRTRSYPFGAPLPKRSRRRSTTPSSDIQAQFEVEPDEGVQFESVPFEDVRSDPNNAGPSGMPRSPSPSTRNHNSPPTHRMDREPPGLPSRRRDVPPDIPVSSQATLVATQVRGISRLPDVGKGTEAPPVQANDSPEIQTQATANANKKTRRKRRINVVDPPIAESEPYRNTRARSRSAEPQLTAASAARSPASSRQNMEVERMEVVEEIEQEVVEETPDAADEVRMQLDVPSEEAAPSYSAGPTYEDEEDVEQLLVPQTVSGNSARSTGAQSSAEVLELDSDDQRVRETLLPNVRHSRSSSAQARQRPGEPSSKPTSASFRHKVYVEDADDDYEDYAASLDLISDALIARKDSLPSSRPSSFGGRNITTRLRSGKTQSKDMNPRPISDAQFIPLSGTRASLEKQPKVEVTQEPVRKLRSRHVR</sequence>
<feature type="compositionally biased region" description="Polar residues" evidence="1">
    <location>
        <begin position="471"/>
        <end position="481"/>
    </location>
</feature>
<feature type="compositionally biased region" description="Polar residues" evidence="1">
    <location>
        <begin position="236"/>
        <end position="245"/>
    </location>
</feature>
<evidence type="ECO:0000256" key="1">
    <source>
        <dbReference type="SAM" id="MobiDB-lite"/>
    </source>
</evidence>
<feature type="compositionally biased region" description="Acidic residues" evidence="1">
    <location>
        <begin position="14"/>
        <end position="41"/>
    </location>
</feature>